<organism evidence="1 2">
    <name type="scientific">Kribbella alba</name>
    <dbReference type="NCBI Taxonomy" id="190197"/>
    <lineage>
        <taxon>Bacteria</taxon>
        <taxon>Bacillati</taxon>
        <taxon>Actinomycetota</taxon>
        <taxon>Actinomycetes</taxon>
        <taxon>Propionibacteriales</taxon>
        <taxon>Kribbellaceae</taxon>
        <taxon>Kribbella</taxon>
    </lineage>
</organism>
<dbReference type="EMBL" id="BAAANE010000001">
    <property type="protein sequence ID" value="GAA1619215.1"/>
    <property type="molecule type" value="Genomic_DNA"/>
</dbReference>
<dbReference type="InterPro" id="IPR038282">
    <property type="entry name" value="DUF2267_sf"/>
</dbReference>
<sequence length="128" mass="14044">MKHHEMVAAVKRAADLSSTEEAERALRATLRTLGERLAGGEPFDLASQLPGELQDELPPLGPGEPFGLDEFYRRVAEREGTDAEQARRHARAVMAVLRDAVSSGEFDDVLAQLPKEYADLTDVSLTQL</sequence>
<accession>A0ABN2EVI0</accession>
<dbReference type="Proteomes" id="UP001501319">
    <property type="component" value="Unassembled WGS sequence"/>
</dbReference>
<comment type="caution">
    <text evidence="1">The sequence shown here is derived from an EMBL/GenBank/DDBJ whole genome shotgun (WGS) entry which is preliminary data.</text>
</comment>
<dbReference type="Gene3D" id="1.10.490.110">
    <property type="entry name" value="Uncharacterized conserved protein DUF2267"/>
    <property type="match status" value="1"/>
</dbReference>
<proteinExistence type="predicted"/>
<gene>
    <name evidence="1" type="ORF">GCM10009744_02330</name>
</gene>
<dbReference type="InterPro" id="IPR018727">
    <property type="entry name" value="DUF2267"/>
</dbReference>
<reference evidence="1 2" key="1">
    <citation type="journal article" date="2019" name="Int. J. Syst. Evol. Microbiol.">
        <title>The Global Catalogue of Microorganisms (GCM) 10K type strain sequencing project: providing services to taxonomists for standard genome sequencing and annotation.</title>
        <authorList>
            <consortium name="The Broad Institute Genomics Platform"/>
            <consortium name="The Broad Institute Genome Sequencing Center for Infectious Disease"/>
            <person name="Wu L."/>
            <person name="Ma J."/>
        </authorList>
    </citation>
    <scope>NUCLEOTIDE SEQUENCE [LARGE SCALE GENOMIC DNA]</scope>
    <source>
        <strain evidence="1 2">JCM 14306</strain>
    </source>
</reference>
<protein>
    <recommendedName>
        <fullName evidence="3">DUF2267 domain-containing protein</fullName>
    </recommendedName>
</protein>
<evidence type="ECO:0008006" key="3">
    <source>
        <dbReference type="Google" id="ProtNLM"/>
    </source>
</evidence>
<dbReference type="Pfam" id="PF10025">
    <property type="entry name" value="DUF2267"/>
    <property type="match status" value="1"/>
</dbReference>
<evidence type="ECO:0000313" key="1">
    <source>
        <dbReference type="EMBL" id="GAA1619215.1"/>
    </source>
</evidence>
<dbReference type="RefSeq" id="WP_344107598.1">
    <property type="nucleotide sequence ID" value="NZ_BAAANE010000001.1"/>
</dbReference>
<evidence type="ECO:0000313" key="2">
    <source>
        <dbReference type="Proteomes" id="UP001501319"/>
    </source>
</evidence>
<keyword evidence="2" id="KW-1185">Reference proteome</keyword>
<name>A0ABN2EVI0_9ACTN</name>